<evidence type="ECO:0000313" key="2">
    <source>
        <dbReference type="EMBL" id="SBT36377.1"/>
    </source>
</evidence>
<evidence type="ECO:0000313" key="1">
    <source>
        <dbReference type="EMBL" id="SBT35985.1"/>
    </source>
</evidence>
<sequence>MRELDRTKQQRRRYRVYRKGQCDLSHYMLGFLTPATATRVCKQEGSYKRRPCTENHTHTSNKPFNTVKKKKKKKKKDVLITCIITLCEIKKRKEKIILCKEEGYKDECEEKQEMISKESVNEIKTQISYICGLNSTFVLKHARGGEHISKRKEEPKIGCITICLYARMLMCICACTCMYRCEFTFCQYCPFLGKSFLCETKYGKSGKDPWSSLLNGENAFFPF</sequence>
<gene>
    <name evidence="1" type="ORF">POVWA1_030220</name>
    <name evidence="2" type="ORF">POVWA2_029830</name>
</gene>
<proteinExistence type="predicted"/>
<dbReference type="EMBL" id="FLRD01000087">
    <property type="protein sequence ID" value="SBT35985.1"/>
    <property type="molecule type" value="Genomic_DNA"/>
</dbReference>
<accession>A0A1A8YXD8</accession>
<evidence type="ECO:0000313" key="4">
    <source>
        <dbReference type="Proteomes" id="UP000078555"/>
    </source>
</evidence>
<name>A0A1A8YXD8_PLAOA</name>
<dbReference type="Proteomes" id="UP000078550">
    <property type="component" value="Unassembled WGS sequence"/>
</dbReference>
<protein>
    <submittedName>
        <fullName evidence="2">Uncharacterized protein</fullName>
    </submittedName>
</protein>
<reference evidence="4" key="1">
    <citation type="submission" date="2016-05" db="EMBL/GenBank/DDBJ databases">
        <authorList>
            <person name="Naeem R."/>
        </authorList>
    </citation>
    <scope>NUCLEOTIDE SEQUENCE [LARGE SCALE GENOMIC DNA]</scope>
</reference>
<evidence type="ECO:0000313" key="3">
    <source>
        <dbReference type="Proteomes" id="UP000078550"/>
    </source>
</evidence>
<dbReference type="EMBL" id="FLRE01000117">
    <property type="protein sequence ID" value="SBT36377.1"/>
    <property type="molecule type" value="Genomic_DNA"/>
</dbReference>
<organism evidence="2 3">
    <name type="scientific">Plasmodium ovale wallikeri</name>
    <dbReference type="NCBI Taxonomy" id="864142"/>
    <lineage>
        <taxon>Eukaryota</taxon>
        <taxon>Sar</taxon>
        <taxon>Alveolata</taxon>
        <taxon>Apicomplexa</taxon>
        <taxon>Aconoidasida</taxon>
        <taxon>Haemosporida</taxon>
        <taxon>Plasmodiidae</taxon>
        <taxon>Plasmodium</taxon>
        <taxon>Plasmodium (Plasmodium)</taxon>
    </lineage>
</organism>
<keyword evidence="4" id="KW-1185">Reference proteome</keyword>
<reference evidence="3" key="2">
    <citation type="submission" date="2016-05" db="EMBL/GenBank/DDBJ databases">
        <authorList>
            <person name="Naeem Raeece"/>
        </authorList>
    </citation>
    <scope>NUCLEOTIDE SEQUENCE [LARGE SCALE GENOMIC DNA]</scope>
</reference>
<dbReference type="AlphaFoldDB" id="A0A1A8YXD8"/>
<reference evidence="2" key="3">
    <citation type="submission" date="2016-05" db="EMBL/GenBank/DDBJ databases">
        <authorList>
            <person name="Lavstsen T."/>
            <person name="Jespersen J.S."/>
        </authorList>
    </citation>
    <scope>NUCLEOTIDE SEQUENCE [LARGE SCALE GENOMIC DNA]</scope>
</reference>
<dbReference type="Proteomes" id="UP000078555">
    <property type="component" value="Unassembled WGS sequence"/>
</dbReference>